<keyword evidence="3" id="KW-1185">Reference proteome</keyword>
<accession>A0A330LQY6</accession>
<gene>
    <name evidence="1" type="ORF">MORIYA_0130</name>
    <name evidence="2" type="ORF">MORIYA_2894</name>
</gene>
<evidence type="ECO:0000313" key="1">
    <source>
        <dbReference type="EMBL" id="SQD76608.1"/>
    </source>
</evidence>
<dbReference type="KEGG" id="mya:MORIYA_2894"/>
<reference evidence="2" key="2">
    <citation type="submission" date="2018-05" db="EMBL/GenBank/DDBJ databases">
        <authorList>
            <person name="Lanie J.A."/>
            <person name="Ng W.-L."/>
            <person name="Kazmierczak K.M."/>
            <person name="Andrzejewski T.M."/>
            <person name="Davidsen T.M."/>
            <person name="Wayne K.J."/>
            <person name="Tettelin H."/>
            <person name="Glass J.I."/>
            <person name="Rusch D."/>
            <person name="Podicherti R."/>
            <person name="Tsui H.-C.T."/>
            <person name="Winkler M.E."/>
        </authorList>
    </citation>
    <scope>NUCLEOTIDE SEQUENCE [LARGE SCALE GENOMIC DNA]</scope>
    <source>
        <strain evidence="2">DB21MT 5</strain>
    </source>
</reference>
<evidence type="ECO:0000313" key="2">
    <source>
        <dbReference type="EMBL" id="SQD79357.1"/>
    </source>
</evidence>
<dbReference type="KEGG" id="mya:MORIYA_0130"/>
<dbReference type="Proteomes" id="UP000250163">
    <property type="component" value="Chromosome MORIYA"/>
</dbReference>
<proteinExistence type="predicted"/>
<name>A0A330LQY6_9GAMM</name>
<evidence type="ECO:0000313" key="3">
    <source>
        <dbReference type="Proteomes" id="UP000250163"/>
    </source>
</evidence>
<sequence>MELSPLLELPASKLKNCAEVAELVDALDLGSSIAKCESSSLSFRTMFGD</sequence>
<dbReference type="EMBL" id="LS483250">
    <property type="protein sequence ID" value="SQD79357.1"/>
    <property type="molecule type" value="Genomic_DNA"/>
</dbReference>
<protein>
    <submittedName>
        <fullName evidence="2">Uncharacterized protein</fullName>
    </submittedName>
</protein>
<dbReference type="EMBL" id="LS483250">
    <property type="protein sequence ID" value="SQD76608.1"/>
    <property type="molecule type" value="Genomic_DNA"/>
</dbReference>
<dbReference type="AlphaFoldDB" id="A0A330LQY6"/>
<organism evidence="2 3">
    <name type="scientific">Moritella yayanosii</name>
    <dbReference type="NCBI Taxonomy" id="69539"/>
    <lineage>
        <taxon>Bacteria</taxon>
        <taxon>Pseudomonadati</taxon>
        <taxon>Pseudomonadota</taxon>
        <taxon>Gammaproteobacteria</taxon>
        <taxon>Alteromonadales</taxon>
        <taxon>Moritellaceae</taxon>
        <taxon>Moritella</taxon>
    </lineage>
</organism>
<reference evidence="3" key="1">
    <citation type="submission" date="2018-05" db="EMBL/GenBank/DDBJ databases">
        <authorList>
            <person name="Cea G.-C."/>
            <person name="William W."/>
        </authorList>
    </citation>
    <scope>NUCLEOTIDE SEQUENCE [LARGE SCALE GENOMIC DNA]</scope>
    <source>
        <strain evidence="3">DB21MT 5</strain>
    </source>
</reference>